<feature type="transmembrane region" description="Helical" evidence="2">
    <location>
        <begin position="51"/>
        <end position="67"/>
    </location>
</feature>
<dbReference type="STRING" id="882083.SacmaDRAFT_2243"/>
<feature type="region of interest" description="Disordered" evidence="1">
    <location>
        <begin position="78"/>
        <end position="149"/>
    </location>
</feature>
<gene>
    <name evidence="4" type="ORF">SacmaDRAFT_2243</name>
</gene>
<protein>
    <submittedName>
        <fullName evidence="4">Deltaproteobacterial GC-motif protein sorting domain</fullName>
    </submittedName>
</protein>
<dbReference type="HOGENOM" id="CLU_1748333_0_0_11"/>
<keyword evidence="2" id="KW-1133">Transmembrane helix</keyword>
<evidence type="ECO:0000313" key="5">
    <source>
        <dbReference type="Proteomes" id="UP000004926"/>
    </source>
</evidence>
<dbReference type="RefSeq" id="WP_009153881.1">
    <property type="nucleotide sequence ID" value="NZ_CM001439.1"/>
</dbReference>
<evidence type="ECO:0000313" key="4">
    <source>
        <dbReference type="EMBL" id="EHR50496.1"/>
    </source>
</evidence>
<name>H5XBI8_9PSEU</name>
<dbReference type="EMBL" id="CM001439">
    <property type="protein sequence ID" value="EHR50496.1"/>
    <property type="molecule type" value="Genomic_DNA"/>
</dbReference>
<dbReference type="AlphaFoldDB" id="H5XBI8"/>
<keyword evidence="2" id="KW-0812">Transmembrane</keyword>
<organism evidence="4 5">
    <name type="scientific">Saccharomonospora marina XMU15</name>
    <dbReference type="NCBI Taxonomy" id="882083"/>
    <lineage>
        <taxon>Bacteria</taxon>
        <taxon>Bacillati</taxon>
        <taxon>Actinomycetota</taxon>
        <taxon>Actinomycetes</taxon>
        <taxon>Pseudonocardiales</taxon>
        <taxon>Pseudonocardiaceae</taxon>
        <taxon>Saccharomonospora</taxon>
    </lineage>
</organism>
<keyword evidence="3" id="KW-0732">Signal</keyword>
<accession>H5XBI8</accession>
<feature type="chain" id="PRO_5003600772" evidence="3">
    <location>
        <begin position="28"/>
        <end position="149"/>
    </location>
</feature>
<evidence type="ECO:0000256" key="2">
    <source>
        <dbReference type="SAM" id="Phobius"/>
    </source>
</evidence>
<keyword evidence="5" id="KW-1185">Reference proteome</keyword>
<feature type="compositionally biased region" description="Gly residues" evidence="1">
    <location>
        <begin position="105"/>
        <end position="119"/>
    </location>
</feature>
<proteinExistence type="predicted"/>
<evidence type="ECO:0000256" key="3">
    <source>
        <dbReference type="SAM" id="SignalP"/>
    </source>
</evidence>
<sequence>MSTTAGRLLAVAVLSMVLSLGPPPATGAQTQAATAAAGGPQQTHTEGGGGAWGLFGLLGLLGLLGLVRKPPRRVVSDPLARYPSAKQPITPHPDLDDGLGRRVGAAGGPGAVSIGGMGGLQLPAAPLPPGEEYGRVDPESPGWPRHHYR</sequence>
<dbReference type="Proteomes" id="UP000004926">
    <property type="component" value="Chromosome"/>
</dbReference>
<keyword evidence="2" id="KW-0472">Membrane</keyword>
<reference evidence="4 5" key="1">
    <citation type="journal article" date="2012" name="Stand. Genomic Sci.">
        <title>Genome sequence of the ocean sediment bacterium Saccharomonospora marina type strain (XMU15(T)).</title>
        <authorList>
            <person name="Klenk H.P."/>
            <person name="Lu M."/>
            <person name="Lucas S."/>
            <person name="Lapidus A."/>
            <person name="Copeland A."/>
            <person name="Pitluck S."/>
            <person name="Goodwin L.A."/>
            <person name="Han C."/>
            <person name="Tapia R."/>
            <person name="Brambilla E.M."/>
            <person name="Potter G."/>
            <person name="Land M."/>
            <person name="Ivanova N."/>
            <person name="Rohde M."/>
            <person name="Goker M."/>
            <person name="Detter J.C."/>
            <person name="Li W.J."/>
            <person name="Kyrpides N.C."/>
            <person name="Woyke T."/>
        </authorList>
    </citation>
    <scope>NUCLEOTIDE SEQUENCE [LARGE SCALE GENOMIC DNA]</scope>
    <source>
        <strain evidence="4 5">XMU15</strain>
    </source>
</reference>
<feature type="signal peptide" evidence="3">
    <location>
        <begin position="1"/>
        <end position="27"/>
    </location>
</feature>
<evidence type="ECO:0000256" key="1">
    <source>
        <dbReference type="SAM" id="MobiDB-lite"/>
    </source>
</evidence>